<dbReference type="GO" id="GO:0004714">
    <property type="term" value="F:transmembrane receptor protein tyrosine kinase activity"/>
    <property type="evidence" value="ECO:0007669"/>
    <property type="project" value="UniProtKB-EC"/>
</dbReference>
<keyword evidence="2" id="KW-1185">Reference proteome</keyword>
<organism evidence="1 2">
    <name type="scientific">Acanthosepion pharaonis</name>
    <name type="common">Pharaoh cuttlefish</name>
    <name type="synonym">Sepia pharaonis</name>
    <dbReference type="NCBI Taxonomy" id="158019"/>
    <lineage>
        <taxon>Eukaryota</taxon>
        <taxon>Metazoa</taxon>
        <taxon>Spiralia</taxon>
        <taxon>Lophotrochozoa</taxon>
        <taxon>Mollusca</taxon>
        <taxon>Cephalopoda</taxon>
        <taxon>Coleoidea</taxon>
        <taxon>Decapodiformes</taxon>
        <taxon>Sepiida</taxon>
        <taxon>Sepiina</taxon>
        <taxon>Sepiidae</taxon>
        <taxon>Acanthosepion</taxon>
    </lineage>
</organism>
<reference evidence="1" key="1">
    <citation type="submission" date="2021-01" db="EMBL/GenBank/DDBJ databases">
        <authorList>
            <person name="Li R."/>
            <person name="Bekaert M."/>
        </authorList>
    </citation>
    <scope>NUCLEOTIDE SEQUENCE</scope>
    <source>
        <strain evidence="1">Farmed</strain>
    </source>
</reference>
<dbReference type="AlphaFoldDB" id="A0A812BFH8"/>
<evidence type="ECO:0000313" key="1">
    <source>
        <dbReference type="EMBL" id="CAE1225932.1"/>
    </source>
</evidence>
<evidence type="ECO:0000313" key="2">
    <source>
        <dbReference type="Proteomes" id="UP000597762"/>
    </source>
</evidence>
<dbReference type="Proteomes" id="UP000597762">
    <property type="component" value="Unassembled WGS sequence"/>
</dbReference>
<proteinExistence type="predicted"/>
<keyword evidence="1" id="KW-0808">Transferase</keyword>
<sequence length="153" mass="15643">MMNNSIFFFSLQPSECETIEEDQASSGGGGGGATYVFQVNQTTNQMVPLLIAGGGGGVGTGTFRKDKPMLCTEYNCTGMNREKHEPGLAGDGASWMDMVTNSKYMIGGSVDGLGCAQQNGSHQAIGGFGGGGYSCQGAGGGGGGFIGKQILYR</sequence>
<dbReference type="EMBL" id="CAHIKZ030000553">
    <property type="protein sequence ID" value="CAE1225932.1"/>
    <property type="molecule type" value="Genomic_DNA"/>
</dbReference>
<accession>A0A812BFH8</accession>
<dbReference type="EC" id="2.7.10.1" evidence="1"/>
<comment type="caution">
    <text evidence="1">The sequence shown here is derived from an EMBL/GenBank/DDBJ whole genome shotgun (WGS) entry which is preliminary data.</text>
</comment>
<gene>
    <name evidence="1" type="ORF">SPHA_15813</name>
</gene>
<name>A0A812BFH8_ACAPH</name>
<protein>
    <submittedName>
        <fullName evidence="1">ALK</fullName>
        <ecNumber evidence="1">2.7.10.1</ecNumber>
    </submittedName>
</protein>